<protein>
    <submittedName>
        <fullName evidence="3">Glycosyltransferase family 1 protein</fullName>
    </submittedName>
</protein>
<dbReference type="GO" id="GO:0016757">
    <property type="term" value="F:glycosyltransferase activity"/>
    <property type="evidence" value="ECO:0007669"/>
    <property type="project" value="InterPro"/>
</dbReference>
<dbReference type="SUPFAM" id="SSF53756">
    <property type="entry name" value="UDP-Glycosyltransferase/glycogen phosphorylase"/>
    <property type="match status" value="1"/>
</dbReference>
<organism evidence="3 4">
    <name type="scientific">Falsigemmobacter intermedius</name>
    <dbReference type="NCBI Taxonomy" id="1553448"/>
    <lineage>
        <taxon>Bacteria</taxon>
        <taxon>Pseudomonadati</taxon>
        <taxon>Pseudomonadota</taxon>
        <taxon>Alphaproteobacteria</taxon>
        <taxon>Rhodobacterales</taxon>
        <taxon>Paracoccaceae</taxon>
        <taxon>Falsigemmobacter</taxon>
    </lineage>
</organism>
<evidence type="ECO:0000313" key="4">
    <source>
        <dbReference type="Proteomes" id="UP000287168"/>
    </source>
</evidence>
<sequence length="490" mass="55822">MRADLKTLPCVLAFAHAQVKCEQVMQRIFIDASATYIHLRRNSVLSGIQRVVVSAAAEILRIKSSDNVYLLVQAKDNCFAISLDGLSPEILANPTTLKLFLHGAQVPAMNFLHKYNKRKLKYIFHRGKFEFMAKYFPEKFERKTGYRAHDFLGRKGVETGFKSIKFEDIVKSDDVVISLDSSWDDYQIEGFEALKSRHGVKIFTMVHDMIPLVYGFTTAVGVQRKFINWLERSSSYTDIYLANSDSTREDFLKVHSNPETVKTVKLAHSFSNVSSEVSVSNYMRKAYPQYFETFPNLADMIDITSNLRFDLADDYVLCVGTLEPRKNNLRLARAWYNLSQKYPDLPKLYFAGRKGWGSDELEKFLSDTHNVNGLVKIIPSPSDEELAALYKNCLFFAFPSLYEGWGLPIGEGINYGKTGVVAANSSLPEVGLDMVVYCDEKSISSITSALESLLFDKNLRAQKEMLIRNTRLRTWADFAHDLIDIAEERR</sequence>
<keyword evidence="1 3" id="KW-0808">Transferase</keyword>
<dbReference type="PANTHER" id="PTHR46401">
    <property type="entry name" value="GLYCOSYLTRANSFERASE WBBK-RELATED"/>
    <property type="match status" value="1"/>
</dbReference>
<evidence type="ECO:0000259" key="2">
    <source>
        <dbReference type="Pfam" id="PF00534"/>
    </source>
</evidence>
<feature type="domain" description="Glycosyl transferase family 1" evidence="2">
    <location>
        <begin position="308"/>
        <end position="462"/>
    </location>
</feature>
<dbReference type="RefSeq" id="WP_128491053.1">
    <property type="nucleotide sequence ID" value="NZ_JBHLXB010000060.1"/>
</dbReference>
<dbReference type="AlphaFoldDB" id="A0A3S3UI96"/>
<dbReference type="PANTHER" id="PTHR46401:SF2">
    <property type="entry name" value="GLYCOSYLTRANSFERASE WBBK-RELATED"/>
    <property type="match status" value="1"/>
</dbReference>
<keyword evidence="4" id="KW-1185">Reference proteome</keyword>
<gene>
    <name evidence="3" type="ORF">EP867_19295</name>
</gene>
<name>A0A3S3UI96_9RHOB</name>
<reference evidence="3 4" key="1">
    <citation type="journal article" date="2015" name="Int. J. Syst. Evol. Microbiol.">
        <title>Gemmobacter intermedius sp. nov., isolated from a white stork (Ciconia ciconia).</title>
        <authorList>
            <person name="Kampfer P."/>
            <person name="Jerzak L."/>
            <person name="Wilharm G."/>
            <person name="Golke J."/>
            <person name="Busse H.J."/>
            <person name="Glaeser S.P."/>
        </authorList>
    </citation>
    <scope>NUCLEOTIDE SEQUENCE [LARGE SCALE GENOMIC DNA]</scope>
    <source>
        <strain evidence="3 4">119/4</strain>
    </source>
</reference>
<dbReference type="CDD" id="cd03809">
    <property type="entry name" value="GT4_MtfB-like"/>
    <property type="match status" value="1"/>
</dbReference>
<dbReference type="OrthoDB" id="9790710at2"/>
<accession>A0A3S3UI96</accession>
<dbReference type="Proteomes" id="UP000287168">
    <property type="component" value="Unassembled WGS sequence"/>
</dbReference>
<comment type="caution">
    <text evidence="3">The sequence shown here is derived from an EMBL/GenBank/DDBJ whole genome shotgun (WGS) entry which is preliminary data.</text>
</comment>
<dbReference type="Pfam" id="PF00534">
    <property type="entry name" value="Glycos_transf_1"/>
    <property type="match status" value="1"/>
</dbReference>
<evidence type="ECO:0000313" key="3">
    <source>
        <dbReference type="EMBL" id="RWY34360.1"/>
    </source>
</evidence>
<evidence type="ECO:0000256" key="1">
    <source>
        <dbReference type="ARBA" id="ARBA00022679"/>
    </source>
</evidence>
<dbReference type="GO" id="GO:0009103">
    <property type="term" value="P:lipopolysaccharide biosynthetic process"/>
    <property type="evidence" value="ECO:0007669"/>
    <property type="project" value="TreeGrafter"/>
</dbReference>
<dbReference type="InterPro" id="IPR001296">
    <property type="entry name" value="Glyco_trans_1"/>
</dbReference>
<dbReference type="EMBL" id="SBLC01000110">
    <property type="protein sequence ID" value="RWY34360.1"/>
    <property type="molecule type" value="Genomic_DNA"/>
</dbReference>
<dbReference type="Gene3D" id="3.40.50.2000">
    <property type="entry name" value="Glycogen Phosphorylase B"/>
    <property type="match status" value="1"/>
</dbReference>
<proteinExistence type="predicted"/>